<organism evidence="1">
    <name type="scientific">viral metagenome</name>
    <dbReference type="NCBI Taxonomy" id="1070528"/>
    <lineage>
        <taxon>unclassified sequences</taxon>
        <taxon>metagenomes</taxon>
        <taxon>organismal metagenomes</taxon>
    </lineage>
</organism>
<gene>
    <name evidence="1" type="ORF">MM415A01893_0012</name>
    <name evidence="2" type="ORF">MM415B04006_0012</name>
</gene>
<accession>A0A6M3JYE1</accession>
<evidence type="ECO:0000313" key="2">
    <source>
        <dbReference type="EMBL" id="QJA94077.1"/>
    </source>
</evidence>
<dbReference type="EMBL" id="MT143201">
    <property type="protein sequence ID" value="QJA94077.1"/>
    <property type="molecule type" value="Genomic_DNA"/>
</dbReference>
<proteinExistence type="predicted"/>
<protein>
    <submittedName>
        <fullName evidence="1">Uncharacterized protein</fullName>
    </submittedName>
</protein>
<name>A0A6M3JYE1_9ZZZZ</name>
<reference evidence="1" key="1">
    <citation type="submission" date="2020-03" db="EMBL/GenBank/DDBJ databases">
        <title>The deep terrestrial virosphere.</title>
        <authorList>
            <person name="Holmfeldt K."/>
            <person name="Nilsson E."/>
            <person name="Simone D."/>
            <person name="Lopez-Fernandez M."/>
            <person name="Wu X."/>
            <person name="de Brujin I."/>
            <person name="Lundin D."/>
            <person name="Andersson A."/>
            <person name="Bertilsson S."/>
            <person name="Dopson M."/>
        </authorList>
    </citation>
    <scope>NUCLEOTIDE SEQUENCE</scope>
    <source>
        <strain evidence="1">MM415A01893</strain>
        <strain evidence="2">MM415B04006</strain>
    </source>
</reference>
<evidence type="ECO:0000313" key="1">
    <source>
        <dbReference type="EMBL" id="QJA74924.1"/>
    </source>
</evidence>
<dbReference type="EMBL" id="MT142129">
    <property type="protein sequence ID" value="QJA74924.1"/>
    <property type="molecule type" value="Genomic_DNA"/>
</dbReference>
<dbReference type="AlphaFoldDB" id="A0A6M3JYE1"/>
<sequence>MEKKFYASKTLWLNVLAIAALIVESYTGHMLTPETQVVILGAVNILLRLITRTEITWK</sequence>